<dbReference type="EMBL" id="JAGKQH010000003">
    <property type="protein sequence ID" value="KAG6604067.1"/>
    <property type="molecule type" value="Genomic_DNA"/>
</dbReference>
<gene>
    <name evidence="4" type="ORF">SDJN03_04676</name>
</gene>
<dbReference type="PANTHER" id="PTHR21405">
    <property type="entry name" value="CDNA SEQUENCE BC021608"/>
    <property type="match status" value="1"/>
</dbReference>
<evidence type="ECO:0000256" key="3">
    <source>
        <dbReference type="SAM" id="MobiDB-lite"/>
    </source>
</evidence>
<dbReference type="Proteomes" id="UP000685013">
    <property type="component" value="Chromosome 3"/>
</dbReference>
<organism evidence="4 5">
    <name type="scientific">Cucurbita argyrosperma subsp. sororia</name>
    <dbReference type="NCBI Taxonomy" id="37648"/>
    <lineage>
        <taxon>Eukaryota</taxon>
        <taxon>Viridiplantae</taxon>
        <taxon>Streptophyta</taxon>
        <taxon>Embryophyta</taxon>
        <taxon>Tracheophyta</taxon>
        <taxon>Spermatophyta</taxon>
        <taxon>Magnoliopsida</taxon>
        <taxon>eudicotyledons</taxon>
        <taxon>Gunneridae</taxon>
        <taxon>Pentapetalae</taxon>
        <taxon>rosids</taxon>
        <taxon>fabids</taxon>
        <taxon>Cucurbitales</taxon>
        <taxon>Cucurbitaceae</taxon>
        <taxon>Cucurbiteae</taxon>
        <taxon>Cucurbita</taxon>
    </lineage>
</organism>
<evidence type="ECO:0000313" key="5">
    <source>
        <dbReference type="Proteomes" id="UP000685013"/>
    </source>
</evidence>
<reference evidence="4 5" key="1">
    <citation type="journal article" date="2021" name="Hortic Res">
        <title>The domestication of Cucurbita argyrosperma as revealed by the genome of its wild relative.</title>
        <authorList>
            <person name="Barrera-Redondo J."/>
            <person name="Sanchez-de la Vega G."/>
            <person name="Aguirre-Liguori J.A."/>
            <person name="Castellanos-Morales G."/>
            <person name="Gutierrez-Guerrero Y.T."/>
            <person name="Aguirre-Dugua X."/>
            <person name="Aguirre-Planter E."/>
            <person name="Tenaillon M.I."/>
            <person name="Lira-Saade R."/>
            <person name="Eguiarte L.E."/>
        </authorList>
    </citation>
    <scope>NUCLEOTIDE SEQUENCE [LARGE SCALE GENOMIC DNA]</scope>
    <source>
        <strain evidence="4">JBR-2021</strain>
    </source>
</reference>
<accession>A0AAV6NWN7</accession>
<evidence type="ECO:0000256" key="1">
    <source>
        <dbReference type="ARBA" id="ARBA00006995"/>
    </source>
</evidence>
<feature type="non-terminal residue" evidence="4">
    <location>
        <position position="1"/>
    </location>
</feature>
<dbReference type="PANTHER" id="PTHR21405:SF0">
    <property type="entry name" value="TETRATRICOPEPTIDE REPEAT PROTEIN 36"/>
    <property type="match status" value="1"/>
</dbReference>
<feature type="repeat" description="TPR" evidence="2">
    <location>
        <begin position="213"/>
        <end position="246"/>
    </location>
</feature>
<name>A0AAV6NWN7_9ROSI</name>
<dbReference type="SMART" id="SM00028">
    <property type="entry name" value="TPR"/>
    <property type="match status" value="1"/>
</dbReference>
<keyword evidence="2" id="KW-0802">TPR repeat</keyword>
<comment type="caution">
    <text evidence="4">The sequence shown here is derived from an EMBL/GenBank/DDBJ whole genome shotgun (WGS) entry which is preliminary data.</text>
</comment>
<dbReference type="Pfam" id="PF00515">
    <property type="entry name" value="TPR_1"/>
    <property type="match status" value="1"/>
</dbReference>
<dbReference type="PROSITE" id="PS50005">
    <property type="entry name" value="TPR"/>
    <property type="match status" value="1"/>
</dbReference>
<sequence>MSAIHQVSRAFELTDSPAEKSHTKRNDVTQKFQIQLREPQIQASEEMMSPEAMIQVALFILTAATMLAVRELSKRAFGKVRLKNRAILQSSRHFLEGTHLLARARSTSQQSQSMDYAKKALNEAETALSLSPRDPASHILKALALNHMGHHSSALKSLDVALSPPCLKSLSEKEVAKALVKRAELKIAVNRKRRLDSAVEDLLQAVSLGGDDTKAFCLLGQCYEWKKMKDEARQAFEKALTVDPESAPAREALGRLN</sequence>
<feature type="compositionally biased region" description="Basic and acidic residues" evidence="3">
    <location>
        <begin position="17"/>
        <end position="26"/>
    </location>
</feature>
<proteinExistence type="inferred from homology"/>
<keyword evidence="5" id="KW-1185">Reference proteome</keyword>
<dbReference type="InterPro" id="IPR038906">
    <property type="entry name" value="TTC36"/>
</dbReference>
<protein>
    <submittedName>
        <fullName evidence="4">Uncharacterized protein</fullName>
    </submittedName>
</protein>
<feature type="region of interest" description="Disordered" evidence="3">
    <location>
        <begin position="1"/>
        <end position="26"/>
    </location>
</feature>
<evidence type="ECO:0000313" key="4">
    <source>
        <dbReference type="EMBL" id="KAG6604067.1"/>
    </source>
</evidence>
<evidence type="ECO:0000256" key="2">
    <source>
        <dbReference type="PROSITE-ProRule" id="PRU00339"/>
    </source>
</evidence>
<comment type="similarity">
    <text evidence="1">Belongs to the TTC36 family.</text>
</comment>
<dbReference type="InterPro" id="IPR019734">
    <property type="entry name" value="TPR_rpt"/>
</dbReference>
<dbReference type="AlphaFoldDB" id="A0AAV6NWN7"/>